<organism evidence="11 12">
    <name type="scientific">Meloidogyne enterolobii</name>
    <name type="common">Root-knot nematode worm</name>
    <name type="synonym">Meloidogyne mayaguensis</name>
    <dbReference type="NCBI Taxonomy" id="390850"/>
    <lineage>
        <taxon>Eukaryota</taxon>
        <taxon>Metazoa</taxon>
        <taxon>Ecdysozoa</taxon>
        <taxon>Nematoda</taxon>
        <taxon>Chromadorea</taxon>
        <taxon>Rhabditida</taxon>
        <taxon>Tylenchina</taxon>
        <taxon>Tylenchomorpha</taxon>
        <taxon>Tylenchoidea</taxon>
        <taxon>Meloidogynidae</taxon>
        <taxon>Meloidogyninae</taxon>
        <taxon>Meloidogyne</taxon>
    </lineage>
</organism>
<keyword evidence="5 9" id="KW-1133">Transmembrane helix</keyword>
<name>A0A6V7WVY2_MELEN</name>
<dbReference type="InterPro" id="IPR020894">
    <property type="entry name" value="Cadherin_CS"/>
</dbReference>
<dbReference type="InterPro" id="IPR002126">
    <property type="entry name" value="Cadherin-like_dom"/>
</dbReference>
<evidence type="ECO:0000256" key="9">
    <source>
        <dbReference type="SAM" id="Phobius"/>
    </source>
</evidence>
<feature type="region of interest" description="Disordered" evidence="8">
    <location>
        <begin position="582"/>
        <end position="627"/>
    </location>
</feature>
<dbReference type="OrthoDB" id="6252479at2759"/>
<evidence type="ECO:0000256" key="2">
    <source>
        <dbReference type="ARBA" id="ARBA00022692"/>
    </source>
</evidence>
<keyword evidence="6 9" id="KW-0472">Membrane</keyword>
<comment type="caution">
    <text evidence="11">The sequence shown here is derived from an EMBL/GenBank/DDBJ whole genome shotgun (WGS) entry which is preliminary data.</text>
</comment>
<dbReference type="SMART" id="SM00112">
    <property type="entry name" value="CA"/>
    <property type="match status" value="2"/>
</dbReference>
<gene>
    <name evidence="11" type="ORF">MENT_LOCUS43990</name>
</gene>
<evidence type="ECO:0000313" key="12">
    <source>
        <dbReference type="Proteomes" id="UP000580250"/>
    </source>
</evidence>
<comment type="subcellular location">
    <subcellularLocation>
        <location evidence="1">Membrane</location>
    </subcellularLocation>
</comment>
<evidence type="ECO:0000313" key="11">
    <source>
        <dbReference type="EMBL" id="CAD2191171.1"/>
    </source>
</evidence>
<dbReference type="Pfam" id="PF00028">
    <property type="entry name" value="Cadherin"/>
    <property type="match status" value="1"/>
</dbReference>
<dbReference type="EMBL" id="CAJEWN010000861">
    <property type="protein sequence ID" value="CAD2191171.1"/>
    <property type="molecule type" value="Genomic_DNA"/>
</dbReference>
<dbReference type="Gene3D" id="2.60.40.60">
    <property type="entry name" value="Cadherins"/>
    <property type="match status" value="2"/>
</dbReference>
<keyword evidence="2 9" id="KW-0812">Transmembrane</keyword>
<dbReference type="SUPFAM" id="SSF49313">
    <property type="entry name" value="Cadherin-like"/>
    <property type="match status" value="2"/>
</dbReference>
<dbReference type="PRINTS" id="PR00205">
    <property type="entry name" value="CADHERIN"/>
</dbReference>
<evidence type="ECO:0000256" key="7">
    <source>
        <dbReference type="PROSITE-ProRule" id="PRU00043"/>
    </source>
</evidence>
<dbReference type="PROSITE" id="PS50268">
    <property type="entry name" value="CADHERIN_2"/>
    <property type="match status" value="3"/>
</dbReference>
<feature type="transmembrane region" description="Helical" evidence="9">
    <location>
        <begin position="12"/>
        <end position="33"/>
    </location>
</feature>
<dbReference type="PROSITE" id="PS00232">
    <property type="entry name" value="CADHERIN_1"/>
    <property type="match status" value="1"/>
</dbReference>
<feature type="compositionally biased region" description="Polar residues" evidence="8">
    <location>
        <begin position="612"/>
        <end position="627"/>
    </location>
</feature>
<evidence type="ECO:0000256" key="3">
    <source>
        <dbReference type="ARBA" id="ARBA00022737"/>
    </source>
</evidence>
<dbReference type="PANTHER" id="PTHR24026">
    <property type="entry name" value="FAT ATYPICAL CADHERIN-RELATED"/>
    <property type="match status" value="1"/>
</dbReference>
<protein>
    <recommendedName>
        <fullName evidence="10">Cadherin domain-containing protein</fullName>
    </recommendedName>
</protein>
<evidence type="ECO:0000256" key="4">
    <source>
        <dbReference type="ARBA" id="ARBA00022837"/>
    </source>
</evidence>
<feature type="compositionally biased region" description="Low complexity" evidence="8">
    <location>
        <begin position="600"/>
        <end position="611"/>
    </location>
</feature>
<accession>A0A6V7WVY2</accession>
<feature type="domain" description="Cadherin" evidence="10">
    <location>
        <begin position="469"/>
        <end position="543"/>
    </location>
</feature>
<dbReference type="GO" id="GO:0005509">
    <property type="term" value="F:calcium ion binding"/>
    <property type="evidence" value="ECO:0007669"/>
    <property type="project" value="UniProtKB-UniRule"/>
</dbReference>
<feature type="domain" description="Cadherin" evidence="10">
    <location>
        <begin position="330"/>
        <end position="441"/>
    </location>
</feature>
<dbReference type="InterPro" id="IPR015919">
    <property type="entry name" value="Cadherin-like_sf"/>
</dbReference>
<dbReference type="Proteomes" id="UP000580250">
    <property type="component" value="Unassembled WGS sequence"/>
</dbReference>
<dbReference type="PANTHER" id="PTHR24026:SF135">
    <property type="entry name" value="CADHERIN DOMAIN-CONTAINING PROTEIN"/>
    <property type="match status" value="1"/>
</dbReference>
<sequence length="683" mass="76518">MQSSSKYFFPKILIFIFYFLPFFTYLIASQWAATSQFTNQHSSQFSPQQQLLLQQQQSLLNNRPFQYQRHQIRPSFYDPVLKVKSHIGYLPASASTGTFVRIGTSDQSLPLQILVEDKDLQPGTPSAVYQYVLSGYGAERFAVDHQGNLYLADATNHGVLETSESDKTENTPFVLHVIAKEMDTEPKRNSLPISIIIQLIDNNKEQMKQRNYYSEETHPLEEEIKQSIYIANVSALAIGERAIAQIKAREEGDGNVIYRIIDVSDGAFSSFRYDEISNELRAVGPLLPGHKYKVVIEARDSDGLVGHAVVLVQALPSFPTNSQLVNNNQLEQFISVDLSELTPIGTFVTALGGGITSNNQFEQPERQSSKYFRLIGDGDEGKFILEPENGILFTGANLDREKDKIHRLRIETRSRIPVDHLLYLTNVKVNVLDANDNAPHFVDPQPLIVRTRLDELSPFSFPQTTNLLLGRINVADADEGENARISLKVLPPLDRLFIVNDEGEIRINGPLTAAHLGEHHLTLMAIDHGQQPLEARAVVSVRIDGRVGSNVHETLINGGERGEITTKPINLLLPFTTSESPKIFSQTNNNNKKHLPPPQISSSSISSQSSSATDNENINSRHLSNSKQISDESAALERNYERQLFGVLSRVGMAKEKKIEGKKIKIKILFKNKNISKIKFQKI</sequence>
<feature type="domain" description="Cadherin" evidence="10">
    <location>
        <begin position="90"/>
        <end position="207"/>
    </location>
</feature>
<dbReference type="AlphaFoldDB" id="A0A6V7WVY2"/>
<evidence type="ECO:0000256" key="5">
    <source>
        <dbReference type="ARBA" id="ARBA00022989"/>
    </source>
</evidence>
<dbReference type="CDD" id="cd11304">
    <property type="entry name" value="Cadherin_repeat"/>
    <property type="match status" value="2"/>
</dbReference>
<dbReference type="GO" id="GO:0007156">
    <property type="term" value="P:homophilic cell adhesion via plasma membrane adhesion molecules"/>
    <property type="evidence" value="ECO:0007669"/>
    <property type="project" value="InterPro"/>
</dbReference>
<keyword evidence="4 7" id="KW-0106">Calcium</keyword>
<reference evidence="11 12" key="1">
    <citation type="submission" date="2020-08" db="EMBL/GenBank/DDBJ databases">
        <authorList>
            <person name="Koutsovoulos G."/>
            <person name="Danchin GJ E."/>
        </authorList>
    </citation>
    <scope>NUCLEOTIDE SEQUENCE [LARGE SCALE GENOMIC DNA]</scope>
</reference>
<keyword evidence="3" id="KW-0677">Repeat</keyword>
<evidence type="ECO:0000256" key="6">
    <source>
        <dbReference type="ARBA" id="ARBA00023136"/>
    </source>
</evidence>
<dbReference type="GO" id="GO:0005886">
    <property type="term" value="C:plasma membrane"/>
    <property type="evidence" value="ECO:0007669"/>
    <property type="project" value="InterPro"/>
</dbReference>
<evidence type="ECO:0000256" key="1">
    <source>
        <dbReference type="ARBA" id="ARBA00004370"/>
    </source>
</evidence>
<evidence type="ECO:0000259" key="10">
    <source>
        <dbReference type="PROSITE" id="PS50268"/>
    </source>
</evidence>
<proteinExistence type="predicted"/>
<evidence type="ECO:0000256" key="8">
    <source>
        <dbReference type="SAM" id="MobiDB-lite"/>
    </source>
</evidence>